<dbReference type="EMBL" id="CH954178">
    <property type="protein sequence ID" value="EDV50320.2"/>
    <property type="molecule type" value="Genomic_DNA"/>
</dbReference>
<dbReference type="OrthoDB" id="46529at2759"/>
<dbReference type="Proteomes" id="UP000008711">
    <property type="component" value="Unassembled WGS sequence"/>
</dbReference>
<dbReference type="KEGG" id="der:6546151"/>
<dbReference type="SUPFAM" id="SSF54637">
    <property type="entry name" value="Thioesterase/thiol ester dehydrase-isomerase"/>
    <property type="match status" value="1"/>
</dbReference>
<dbReference type="eggNOG" id="KOG3328">
    <property type="taxonomic scope" value="Eukaryota"/>
</dbReference>
<dbReference type="NCBIfam" id="TIGR00369">
    <property type="entry name" value="unchar_dom_1"/>
    <property type="match status" value="1"/>
</dbReference>
<dbReference type="InterPro" id="IPR003736">
    <property type="entry name" value="PAAI_dom"/>
</dbReference>
<evidence type="ECO:0000313" key="5">
    <source>
        <dbReference type="Proteomes" id="UP000008711"/>
    </source>
</evidence>
<keyword evidence="2" id="KW-0378">Hydrolase</keyword>
<dbReference type="InterPro" id="IPR039298">
    <property type="entry name" value="ACOT13"/>
</dbReference>
<organism evidence="4 5">
    <name type="scientific">Drosophila erecta</name>
    <name type="common">Fruit fly</name>
    <dbReference type="NCBI Taxonomy" id="7220"/>
    <lineage>
        <taxon>Eukaryota</taxon>
        <taxon>Metazoa</taxon>
        <taxon>Ecdysozoa</taxon>
        <taxon>Arthropoda</taxon>
        <taxon>Hexapoda</taxon>
        <taxon>Insecta</taxon>
        <taxon>Pterygota</taxon>
        <taxon>Neoptera</taxon>
        <taxon>Endopterygota</taxon>
        <taxon>Diptera</taxon>
        <taxon>Brachycera</taxon>
        <taxon>Muscomorpha</taxon>
        <taxon>Ephydroidea</taxon>
        <taxon>Drosophilidae</taxon>
        <taxon>Drosophila</taxon>
        <taxon>Sophophora</taxon>
    </lineage>
</organism>
<evidence type="ECO:0000256" key="2">
    <source>
        <dbReference type="ARBA" id="ARBA00022801"/>
    </source>
</evidence>
<name>B3NBJ8_DROER</name>
<proteinExistence type="inferred from homology"/>
<dbReference type="Gene3D" id="3.10.129.10">
    <property type="entry name" value="Hotdog Thioesterase"/>
    <property type="match status" value="1"/>
</dbReference>
<evidence type="ECO:0000259" key="3">
    <source>
        <dbReference type="Pfam" id="PF03061"/>
    </source>
</evidence>
<dbReference type="FunFam" id="3.10.129.10:FF:000033">
    <property type="entry name" value="acyl-coenzyme A thioesterase 13"/>
    <property type="match status" value="1"/>
</dbReference>
<dbReference type="CDD" id="cd03443">
    <property type="entry name" value="PaaI_thioesterase"/>
    <property type="match status" value="1"/>
</dbReference>
<dbReference type="GO" id="GO:0047617">
    <property type="term" value="F:fatty acyl-CoA hydrolase activity"/>
    <property type="evidence" value="ECO:0007669"/>
    <property type="project" value="InterPro"/>
</dbReference>
<evidence type="ECO:0000313" key="4">
    <source>
        <dbReference type="EMBL" id="EDV50320.2"/>
    </source>
</evidence>
<dbReference type="AlphaFoldDB" id="B3NBJ8"/>
<dbReference type="Pfam" id="PF03061">
    <property type="entry name" value="4HBT"/>
    <property type="match status" value="1"/>
</dbReference>
<evidence type="ECO:0000256" key="1">
    <source>
        <dbReference type="ARBA" id="ARBA00008324"/>
    </source>
</evidence>
<sequence length="170" mass="18312">MPPSVTFVISSCSVQESKSTGMATKKLGMDFVKQMSEYASGSNGFDRVLRMIKITGGGDGRAIGEFTVANEHLNRQGTLHGGLTATIVDNCTTYALMSKGSHPGVTANLNVSYIAAAKPGEIIEIDCHTVRAGKKMAYLDCILRRKSDGKIIAKGGQVKYIQFDKEKLDF</sequence>
<dbReference type="PANTHER" id="PTHR21660:SF1">
    <property type="entry name" value="ACYL-COENZYME A THIOESTERASE 13"/>
    <property type="match status" value="1"/>
</dbReference>
<accession>B3NBJ8</accession>
<comment type="similarity">
    <text evidence="1">Belongs to the thioesterase PaaI family.</text>
</comment>
<gene>
    <name evidence="4" type="primary">Dere\GG14875</name>
    <name evidence="4" type="synonym">dere_GLEANR_15002</name>
    <name evidence="4" type="synonym">GG14875</name>
    <name evidence="4" type="ORF">Dere_GG14875</name>
</gene>
<protein>
    <submittedName>
        <fullName evidence="4">Uncharacterized protein, isoform A</fullName>
    </submittedName>
</protein>
<feature type="domain" description="Thioesterase" evidence="3">
    <location>
        <begin position="76"/>
        <end position="151"/>
    </location>
</feature>
<reference evidence="4 5" key="2">
    <citation type="journal article" date="2008" name="Bioinformatics">
        <title>Assembly reconciliation.</title>
        <authorList>
            <person name="Zimin A.V."/>
            <person name="Smith D.R."/>
            <person name="Sutton G."/>
            <person name="Yorke J.A."/>
        </authorList>
    </citation>
    <scope>NUCLEOTIDE SEQUENCE [LARGE SCALE GENOMIC DNA]</scope>
    <source>
        <strain evidence="4 5">TSC#14021-0224.01</strain>
    </source>
</reference>
<dbReference type="HOGENOM" id="CLU_089876_12_2_1"/>
<reference evidence="4 5" key="1">
    <citation type="journal article" date="2007" name="Nature">
        <title>Evolution of genes and genomes on the Drosophila phylogeny.</title>
        <authorList>
            <consortium name="Drosophila 12 Genomes Consortium"/>
            <person name="Clark A.G."/>
            <person name="Eisen M.B."/>
            <person name="Smith D.R."/>
            <person name="Bergman C.M."/>
            <person name="Oliver B."/>
            <person name="Markow T.A."/>
            <person name="Kaufman T.C."/>
            <person name="Kellis M."/>
            <person name="Gelbart W."/>
            <person name="Iyer V.N."/>
            <person name="Pollard D.A."/>
            <person name="Sackton T.B."/>
            <person name="Larracuente A.M."/>
            <person name="Singh N.D."/>
            <person name="Abad J.P."/>
            <person name="Abt D.N."/>
            <person name="Adryan B."/>
            <person name="Aguade M."/>
            <person name="Akashi H."/>
            <person name="Anderson W.W."/>
            <person name="Aquadro C.F."/>
            <person name="Ardell D.H."/>
            <person name="Arguello R."/>
            <person name="Artieri C.G."/>
            <person name="Barbash D.A."/>
            <person name="Barker D."/>
            <person name="Barsanti P."/>
            <person name="Batterham P."/>
            <person name="Batzoglou S."/>
            <person name="Begun D."/>
            <person name="Bhutkar A."/>
            <person name="Blanco E."/>
            <person name="Bosak S.A."/>
            <person name="Bradley R.K."/>
            <person name="Brand A.D."/>
            <person name="Brent M.R."/>
            <person name="Brooks A.N."/>
            <person name="Brown R.H."/>
            <person name="Butlin R.K."/>
            <person name="Caggese C."/>
            <person name="Calvi B.R."/>
            <person name="Bernardo de Carvalho A."/>
            <person name="Caspi A."/>
            <person name="Castrezana S."/>
            <person name="Celniker S.E."/>
            <person name="Chang J.L."/>
            <person name="Chapple C."/>
            <person name="Chatterji S."/>
            <person name="Chinwalla A."/>
            <person name="Civetta A."/>
            <person name="Clifton S.W."/>
            <person name="Comeron J.M."/>
            <person name="Costello J.C."/>
            <person name="Coyne J.A."/>
            <person name="Daub J."/>
            <person name="David R.G."/>
            <person name="Delcher A.L."/>
            <person name="Delehaunty K."/>
            <person name="Do C.B."/>
            <person name="Ebling H."/>
            <person name="Edwards K."/>
            <person name="Eickbush T."/>
            <person name="Evans J.D."/>
            <person name="Filipski A."/>
            <person name="Findeiss S."/>
            <person name="Freyhult E."/>
            <person name="Fulton L."/>
            <person name="Fulton R."/>
            <person name="Garcia A.C."/>
            <person name="Gardiner A."/>
            <person name="Garfield D.A."/>
            <person name="Garvin B.E."/>
            <person name="Gibson G."/>
            <person name="Gilbert D."/>
            <person name="Gnerre S."/>
            <person name="Godfrey J."/>
            <person name="Good R."/>
            <person name="Gotea V."/>
            <person name="Gravely B."/>
            <person name="Greenberg A.J."/>
            <person name="Griffiths-Jones S."/>
            <person name="Gross S."/>
            <person name="Guigo R."/>
            <person name="Gustafson E.A."/>
            <person name="Haerty W."/>
            <person name="Hahn M.W."/>
            <person name="Halligan D.L."/>
            <person name="Halpern A.L."/>
            <person name="Halter G.M."/>
            <person name="Han M.V."/>
            <person name="Heger A."/>
            <person name="Hillier L."/>
            <person name="Hinrichs A.S."/>
            <person name="Holmes I."/>
            <person name="Hoskins R.A."/>
            <person name="Hubisz M.J."/>
            <person name="Hultmark D."/>
            <person name="Huntley M.A."/>
            <person name="Jaffe D.B."/>
            <person name="Jagadeeshan S."/>
            <person name="Jeck W.R."/>
            <person name="Johnson J."/>
            <person name="Jones C.D."/>
            <person name="Jordan W.C."/>
            <person name="Karpen G.H."/>
            <person name="Kataoka E."/>
            <person name="Keightley P.D."/>
            <person name="Kheradpour P."/>
            <person name="Kirkness E.F."/>
            <person name="Koerich L.B."/>
            <person name="Kristiansen K."/>
            <person name="Kudrna D."/>
            <person name="Kulathinal R.J."/>
            <person name="Kumar S."/>
            <person name="Kwok R."/>
            <person name="Lander E."/>
            <person name="Langley C.H."/>
            <person name="Lapoint R."/>
            <person name="Lazzaro B.P."/>
            <person name="Lee S.J."/>
            <person name="Levesque L."/>
            <person name="Li R."/>
            <person name="Lin C.F."/>
            <person name="Lin M.F."/>
            <person name="Lindblad-Toh K."/>
            <person name="Llopart A."/>
            <person name="Long M."/>
            <person name="Low L."/>
            <person name="Lozovsky E."/>
            <person name="Lu J."/>
            <person name="Luo M."/>
            <person name="Machado C.A."/>
            <person name="Makalowski W."/>
            <person name="Marzo M."/>
            <person name="Matsuda M."/>
            <person name="Matzkin L."/>
            <person name="McAllister B."/>
            <person name="McBride C.S."/>
            <person name="McKernan B."/>
            <person name="McKernan K."/>
            <person name="Mendez-Lago M."/>
            <person name="Minx P."/>
            <person name="Mollenhauer M.U."/>
            <person name="Montooth K."/>
            <person name="Mount S.M."/>
            <person name="Mu X."/>
            <person name="Myers E."/>
            <person name="Negre B."/>
            <person name="Newfeld S."/>
            <person name="Nielsen R."/>
            <person name="Noor M.A."/>
            <person name="O'Grady P."/>
            <person name="Pachter L."/>
            <person name="Papaceit M."/>
            <person name="Parisi M.J."/>
            <person name="Parisi M."/>
            <person name="Parts L."/>
            <person name="Pedersen J.S."/>
            <person name="Pesole G."/>
            <person name="Phillippy A.M."/>
            <person name="Ponting C.P."/>
            <person name="Pop M."/>
            <person name="Porcelli D."/>
            <person name="Powell J.R."/>
            <person name="Prohaska S."/>
            <person name="Pruitt K."/>
            <person name="Puig M."/>
            <person name="Quesneville H."/>
            <person name="Ram K.R."/>
            <person name="Rand D."/>
            <person name="Rasmussen M.D."/>
            <person name="Reed L.K."/>
            <person name="Reenan R."/>
            <person name="Reily A."/>
            <person name="Remington K.A."/>
            <person name="Rieger T.T."/>
            <person name="Ritchie M.G."/>
            <person name="Robin C."/>
            <person name="Rogers Y.H."/>
            <person name="Rohde C."/>
            <person name="Rozas J."/>
            <person name="Rubenfield M.J."/>
            <person name="Ruiz A."/>
            <person name="Russo S."/>
            <person name="Salzberg S.L."/>
            <person name="Sanchez-Gracia A."/>
            <person name="Saranga D.J."/>
            <person name="Sato H."/>
            <person name="Schaeffer S.W."/>
            <person name="Schatz M.C."/>
            <person name="Schlenke T."/>
            <person name="Schwartz R."/>
            <person name="Segarra C."/>
            <person name="Singh R.S."/>
            <person name="Sirot L."/>
            <person name="Sirota M."/>
            <person name="Sisneros N.B."/>
            <person name="Smith C.D."/>
            <person name="Smith T.F."/>
            <person name="Spieth J."/>
            <person name="Stage D.E."/>
            <person name="Stark A."/>
            <person name="Stephan W."/>
            <person name="Strausberg R.L."/>
            <person name="Strempel S."/>
            <person name="Sturgill D."/>
            <person name="Sutton G."/>
            <person name="Sutton G.G."/>
            <person name="Tao W."/>
            <person name="Teichmann S."/>
            <person name="Tobari Y.N."/>
            <person name="Tomimura Y."/>
            <person name="Tsolas J.M."/>
            <person name="Valente V.L."/>
            <person name="Venter E."/>
            <person name="Venter J.C."/>
            <person name="Vicario S."/>
            <person name="Vieira F.G."/>
            <person name="Vilella A.J."/>
            <person name="Villasante A."/>
            <person name="Walenz B."/>
            <person name="Wang J."/>
            <person name="Wasserman M."/>
            <person name="Watts T."/>
            <person name="Wilson D."/>
            <person name="Wilson R.K."/>
            <person name="Wing R.A."/>
            <person name="Wolfner M.F."/>
            <person name="Wong A."/>
            <person name="Wong G.K."/>
            <person name="Wu C.I."/>
            <person name="Wu G."/>
            <person name="Yamamoto D."/>
            <person name="Yang H.P."/>
            <person name="Yang S.P."/>
            <person name="Yorke J.A."/>
            <person name="Yoshida K."/>
            <person name="Zdobnov E."/>
            <person name="Zhang P."/>
            <person name="Zhang Y."/>
            <person name="Zimin A.V."/>
            <person name="Baldwin J."/>
            <person name="Abdouelleil A."/>
            <person name="Abdulkadir J."/>
            <person name="Abebe A."/>
            <person name="Abera B."/>
            <person name="Abreu J."/>
            <person name="Acer S.C."/>
            <person name="Aftuck L."/>
            <person name="Alexander A."/>
            <person name="An P."/>
            <person name="Anderson E."/>
            <person name="Anderson S."/>
            <person name="Arachi H."/>
            <person name="Azer M."/>
            <person name="Bachantsang P."/>
            <person name="Barry A."/>
            <person name="Bayul T."/>
            <person name="Berlin A."/>
            <person name="Bessette D."/>
            <person name="Bloom T."/>
            <person name="Blye J."/>
            <person name="Boguslavskiy L."/>
            <person name="Bonnet C."/>
            <person name="Boukhgalter B."/>
            <person name="Bourzgui I."/>
            <person name="Brown A."/>
            <person name="Cahill P."/>
            <person name="Channer S."/>
            <person name="Cheshatsang Y."/>
            <person name="Chuda L."/>
            <person name="Citroen M."/>
            <person name="Collymore A."/>
            <person name="Cooke P."/>
            <person name="Costello M."/>
            <person name="D'Aco K."/>
            <person name="Daza R."/>
            <person name="De Haan G."/>
            <person name="DeGray S."/>
            <person name="DeMaso C."/>
            <person name="Dhargay N."/>
            <person name="Dooley K."/>
            <person name="Dooley E."/>
            <person name="Doricent M."/>
            <person name="Dorje P."/>
            <person name="Dorjee K."/>
            <person name="Dupes A."/>
            <person name="Elong R."/>
            <person name="Falk J."/>
            <person name="Farina A."/>
            <person name="Faro S."/>
            <person name="Ferguson D."/>
            <person name="Fisher S."/>
            <person name="Foley C.D."/>
            <person name="Franke A."/>
            <person name="Friedrich D."/>
            <person name="Gadbois L."/>
            <person name="Gearin G."/>
            <person name="Gearin C.R."/>
            <person name="Giannoukos G."/>
            <person name="Goode T."/>
            <person name="Graham J."/>
            <person name="Grandbois E."/>
            <person name="Grewal S."/>
            <person name="Gyaltsen K."/>
            <person name="Hafez N."/>
            <person name="Hagos B."/>
            <person name="Hall J."/>
            <person name="Henson C."/>
            <person name="Hollinger A."/>
            <person name="Honan T."/>
            <person name="Huard M.D."/>
            <person name="Hughes L."/>
            <person name="Hurhula B."/>
            <person name="Husby M.E."/>
            <person name="Kamat A."/>
            <person name="Kanga B."/>
            <person name="Kashin S."/>
            <person name="Khazanovich D."/>
            <person name="Kisner P."/>
            <person name="Lance K."/>
            <person name="Lara M."/>
            <person name="Lee W."/>
            <person name="Lennon N."/>
            <person name="Letendre F."/>
            <person name="LeVine R."/>
            <person name="Lipovsky A."/>
            <person name="Liu X."/>
            <person name="Liu J."/>
            <person name="Liu S."/>
            <person name="Lokyitsang T."/>
            <person name="Lokyitsang Y."/>
            <person name="Lubonja R."/>
            <person name="Lui A."/>
            <person name="MacDonald P."/>
            <person name="Magnisalis V."/>
            <person name="Maru K."/>
            <person name="Matthews C."/>
            <person name="McCusker W."/>
            <person name="McDonough S."/>
            <person name="Mehta T."/>
            <person name="Meldrim J."/>
            <person name="Meneus L."/>
            <person name="Mihai O."/>
            <person name="Mihalev A."/>
            <person name="Mihova T."/>
            <person name="Mittelman R."/>
            <person name="Mlenga V."/>
            <person name="Montmayeur A."/>
            <person name="Mulrain L."/>
            <person name="Navidi A."/>
            <person name="Naylor J."/>
            <person name="Negash T."/>
            <person name="Nguyen T."/>
            <person name="Nguyen N."/>
            <person name="Nicol R."/>
            <person name="Norbu C."/>
            <person name="Norbu N."/>
            <person name="Novod N."/>
            <person name="O'Neill B."/>
            <person name="Osman S."/>
            <person name="Markiewicz E."/>
            <person name="Oyono O.L."/>
            <person name="Patti C."/>
            <person name="Phunkhang P."/>
            <person name="Pierre F."/>
            <person name="Priest M."/>
            <person name="Raghuraman S."/>
            <person name="Rege F."/>
            <person name="Reyes R."/>
            <person name="Rise C."/>
            <person name="Rogov P."/>
            <person name="Ross K."/>
            <person name="Ryan E."/>
            <person name="Settipalli S."/>
            <person name="Shea T."/>
            <person name="Sherpa N."/>
            <person name="Shi L."/>
            <person name="Shih D."/>
            <person name="Sparrow T."/>
            <person name="Spaulding J."/>
            <person name="Stalker J."/>
            <person name="Stange-Thomann N."/>
            <person name="Stavropoulos S."/>
            <person name="Stone C."/>
            <person name="Strader C."/>
            <person name="Tesfaye S."/>
            <person name="Thomson T."/>
            <person name="Thoulutsang Y."/>
            <person name="Thoulutsang D."/>
            <person name="Topham K."/>
            <person name="Topping I."/>
            <person name="Tsamla T."/>
            <person name="Vassiliev H."/>
            <person name="Vo A."/>
            <person name="Wangchuk T."/>
            <person name="Wangdi T."/>
            <person name="Weiand M."/>
            <person name="Wilkinson J."/>
            <person name="Wilson A."/>
            <person name="Yadav S."/>
            <person name="Young G."/>
            <person name="Yu Q."/>
            <person name="Zembek L."/>
            <person name="Zhong D."/>
            <person name="Zimmer A."/>
            <person name="Zwirko Z."/>
            <person name="Jaffe D.B."/>
            <person name="Alvarez P."/>
            <person name="Brockman W."/>
            <person name="Butler J."/>
            <person name="Chin C."/>
            <person name="Gnerre S."/>
            <person name="Grabherr M."/>
            <person name="Kleber M."/>
            <person name="Mauceli E."/>
            <person name="MacCallum I."/>
        </authorList>
    </citation>
    <scope>NUCLEOTIDE SEQUENCE [LARGE SCALE GENOMIC DNA]</scope>
    <source>
        <strain evidence="4 5">TSC#14021-0224.01</strain>
    </source>
</reference>
<dbReference type="InterPro" id="IPR029069">
    <property type="entry name" value="HotDog_dom_sf"/>
</dbReference>
<dbReference type="PANTHER" id="PTHR21660">
    <property type="entry name" value="THIOESTERASE SUPERFAMILY MEMBER-RELATED"/>
    <property type="match status" value="1"/>
</dbReference>
<keyword evidence="5" id="KW-1185">Reference proteome</keyword>
<dbReference type="InterPro" id="IPR006683">
    <property type="entry name" value="Thioestr_dom"/>
</dbReference>